<feature type="signal peptide" evidence="1">
    <location>
        <begin position="1"/>
        <end position="28"/>
    </location>
</feature>
<organism evidence="3 4">
    <name type="scientific">Bacillus oleivorans</name>
    <dbReference type="NCBI Taxonomy" id="1448271"/>
    <lineage>
        <taxon>Bacteria</taxon>
        <taxon>Bacillati</taxon>
        <taxon>Bacillota</taxon>
        <taxon>Bacilli</taxon>
        <taxon>Bacillales</taxon>
        <taxon>Bacillaceae</taxon>
        <taxon>Bacillus</taxon>
    </lineage>
</organism>
<dbReference type="Gene3D" id="2.130.10.10">
    <property type="entry name" value="YVTN repeat-like/Quinoprotein amine dehydrogenase"/>
    <property type="match status" value="2"/>
</dbReference>
<evidence type="ECO:0000259" key="2">
    <source>
        <dbReference type="Pfam" id="PF22888"/>
    </source>
</evidence>
<dbReference type="InterPro" id="IPR015943">
    <property type="entry name" value="WD40/YVTN_repeat-like_dom_sf"/>
</dbReference>
<dbReference type="SUPFAM" id="SSF82171">
    <property type="entry name" value="DPP6 N-terminal domain-like"/>
    <property type="match status" value="1"/>
</dbReference>
<dbReference type="RefSeq" id="WP_097160330.1">
    <property type="nucleotide sequence ID" value="NZ_JBEPMQ010000014.1"/>
</dbReference>
<proteinExistence type="predicted"/>
<dbReference type="InterPro" id="IPR011047">
    <property type="entry name" value="Quinoprotein_ADH-like_sf"/>
</dbReference>
<feature type="domain" description="FIMAH" evidence="2">
    <location>
        <begin position="685"/>
        <end position="762"/>
    </location>
</feature>
<protein>
    <submittedName>
        <fullName evidence="3">Carbohydrate binding protein</fullName>
    </submittedName>
</protein>
<dbReference type="InterPro" id="IPR054470">
    <property type="entry name" value="FIMAH_dom"/>
</dbReference>
<feature type="chain" id="PRO_5012696015" evidence="1">
    <location>
        <begin position="29"/>
        <end position="928"/>
    </location>
</feature>
<dbReference type="SUPFAM" id="SSF49785">
    <property type="entry name" value="Galactose-binding domain-like"/>
    <property type="match status" value="1"/>
</dbReference>
<reference evidence="3 4" key="1">
    <citation type="submission" date="2017-08" db="EMBL/GenBank/DDBJ databases">
        <authorList>
            <person name="de Groot N.N."/>
        </authorList>
    </citation>
    <scope>NUCLEOTIDE SEQUENCE [LARGE SCALE GENOMIC DNA]</scope>
    <source>
        <strain evidence="3 4">JC228</strain>
    </source>
</reference>
<name>A0A285D5U2_9BACI</name>
<dbReference type="EMBL" id="OAOP01000011">
    <property type="protein sequence ID" value="SNX75191.1"/>
    <property type="molecule type" value="Genomic_DNA"/>
</dbReference>
<evidence type="ECO:0000313" key="3">
    <source>
        <dbReference type="EMBL" id="SNX75191.1"/>
    </source>
</evidence>
<dbReference type="Gene3D" id="2.60.120.260">
    <property type="entry name" value="Galactose-binding domain-like"/>
    <property type="match status" value="1"/>
</dbReference>
<keyword evidence="1" id="KW-0732">Signal</keyword>
<evidence type="ECO:0000313" key="4">
    <source>
        <dbReference type="Proteomes" id="UP000219546"/>
    </source>
</evidence>
<evidence type="ECO:0000256" key="1">
    <source>
        <dbReference type="SAM" id="SignalP"/>
    </source>
</evidence>
<dbReference type="Pfam" id="PF22888">
    <property type="entry name" value="FIMAH"/>
    <property type="match status" value="1"/>
</dbReference>
<dbReference type="AlphaFoldDB" id="A0A285D5U2"/>
<gene>
    <name evidence="3" type="ORF">SAMN05877753_11160</name>
</gene>
<keyword evidence="4" id="KW-1185">Reference proteome</keyword>
<dbReference type="OrthoDB" id="843723at2"/>
<dbReference type="SUPFAM" id="SSF50998">
    <property type="entry name" value="Quinoprotein alcohol dehydrogenase-like"/>
    <property type="match status" value="1"/>
</dbReference>
<dbReference type="InterPro" id="IPR008979">
    <property type="entry name" value="Galactose-bd-like_sf"/>
</dbReference>
<dbReference type="Proteomes" id="UP000219546">
    <property type="component" value="Unassembled WGS sequence"/>
</dbReference>
<sequence length="928" mass="102774">MKKKHFSAKLAILVTCFALLFSAGIPTAATSKHSGSIQMTELLTNTYYGEPQPLLTPLDSAVSIFNGAVGIEDGHHVMYTTTRGTPAKLNVVDLDDYKLLRVIDLVGTENTWAHKVTVDGDLYIATIGGGAKLWRYSPDTKQASIVAAFQGESNPFSITSDPEGNVYVGTYPGGKVFQYNPETQEVTDYGQMNPGITQEYIRSIAYVDGNIYAGTGHSKIIKYNIETGEKTDIAASLGEPGHVYDLDQIDNRYLFARYELSSNGYIYDTVSEQWLDTVIPNVRGLHVEEESLNGNVYYMDGNQFKYFNLETLEIHDTGMRYHSGLRGADWVEFNDPELPGKSLVTINFSGSVYIFNIETKKVIGLPSVVKGTAATISQVEKGPDGNLYISGDQTSLGAIYNPDDSSTKSFALGQGDSMSALGDKMLIGVYPDGKVVEFDTTQEPSSTNPKDLFVLGEEQNRVVNIHTADGKAFIGSVPFYGELGGALTIYDPKAEGEKYMVYRNVVEDQSVVSLAYKDGLVFGSTTINGGLGVDPTAGEAKIFVWDVINEQKVNEVTLEIPGLEKPQTIGDLSFGPDGLLWGAANNMIFAMNPDTLEVVKCKKIYPDGTLYYSPWQTVNLKWSNGILYANFDENLTSINPQTLESKKITQFVYSFTFGDDGDIYYALGSNRTFLYKIEVTSFTLMLSLIESYQKSNEIGQPLATQLLNKLNQTEHHLKDGKREQAVRQMHDFVKHLNHEDMAQFISERAKQILNSKAENLIEILTAEGEPPMQVLPLTNPSFEEPVANEHIPGWTSIFNETDNYYKEVTNQQSLTGDYSLKITDKVRNASVAVVSDATVIEAGAEYTASAHVFVEEGEGSLMLRFYDENYSQLSEHSLPFKVMLGQWEEVQIKGTAPENAKYARIYAYITSYQTGTVYYDDISLEKPI</sequence>
<accession>A0A285D5U2</accession>